<dbReference type="Proteomes" id="UP001057702">
    <property type="component" value="Unassembled WGS sequence"/>
</dbReference>
<accession>A0ABT1PWI0</accession>
<keyword evidence="2" id="KW-1133">Transmembrane helix</keyword>
<dbReference type="RefSeq" id="WP_255920946.1">
    <property type="nucleotide sequence ID" value="NZ_JANFNG010000011.1"/>
</dbReference>
<keyword evidence="4" id="KW-1185">Reference proteome</keyword>
<feature type="region of interest" description="Disordered" evidence="1">
    <location>
        <begin position="76"/>
        <end position="99"/>
    </location>
</feature>
<evidence type="ECO:0000313" key="4">
    <source>
        <dbReference type="Proteomes" id="UP001057702"/>
    </source>
</evidence>
<feature type="compositionally biased region" description="Polar residues" evidence="1">
    <location>
        <begin position="83"/>
        <end position="99"/>
    </location>
</feature>
<reference evidence="3" key="1">
    <citation type="submission" date="2022-06" db="EMBL/GenBank/DDBJ databases">
        <title>Draft genome sequence of Streptomyces sp. RB6PN25 isolated from peat swamp forest in Thailand.</title>
        <authorList>
            <person name="Duangmal K."/>
            <person name="Klaysubun C."/>
        </authorList>
    </citation>
    <scope>NUCLEOTIDE SEQUENCE</scope>
    <source>
        <strain evidence="3">RB6PN25</strain>
    </source>
</reference>
<protein>
    <submittedName>
        <fullName evidence="3">Uncharacterized protein</fullName>
    </submittedName>
</protein>
<evidence type="ECO:0000256" key="2">
    <source>
        <dbReference type="SAM" id="Phobius"/>
    </source>
</evidence>
<feature type="transmembrane region" description="Helical" evidence="2">
    <location>
        <begin position="33"/>
        <end position="52"/>
    </location>
</feature>
<feature type="compositionally biased region" description="Basic and acidic residues" evidence="1">
    <location>
        <begin position="1"/>
        <end position="17"/>
    </location>
</feature>
<evidence type="ECO:0000313" key="3">
    <source>
        <dbReference type="EMBL" id="MCQ4082036.1"/>
    </source>
</evidence>
<gene>
    <name evidence="3" type="ORF">NGB36_15830</name>
</gene>
<keyword evidence="2" id="KW-0812">Transmembrane</keyword>
<sequence length="99" mass="10702">MSHPVHHDHPHHAEAARRRDRGLRRVGRTTRRVALLSVAGAMALGAGYAHALPKLPNMSTVWSVFSLQSDWHPVPPAVHAQTAPAQHTASLSPTATRSS</sequence>
<keyword evidence="2" id="KW-0472">Membrane</keyword>
<proteinExistence type="predicted"/>
<dbReference type="EMBL" id="JANFNG010000011">
    <property type="protein sequence ID" value="MCQ4082036.1"/>
    <property type="molecule type" value="Genomic_DNA"/>
</dbReference>
<name>A0ABT1PWI0_9ACTN</name>
<feature type="region of interest" description="Disordered" evidence="1">
    <location>
        <begin position="1"/>
        <end position="26"/>
    </location>
</feature>
<comment type="caution">
    <text evidence="3">The sequence shown here is derived from an EMBL/GenBank/DDBJ whole genome shotgun (WGS) entry which is preliminary data.</text>
</comment>
<organism evidence="3 4">
    <name type="scientific">Streptomyces humicola</name>
    <dbReference type="NCBI Taxonomy" id="2953240"/>
    <lineage>
        <taxon>Bacteria</taxon>
        <taxon>Bacillati</taxon>
        <taxon>Actinomycetota</taxon>
        <taxon>Actinomycetes</taxon>
        <taxon>Kitasatosporales</taxon>
        <taxon>Streptomycetaceae</taxon>
        <taxon>Streptomyces</taxon>
    </lineage>
</organism>
<evidence type="ECO:0000256" key="1">
    <source>
        <dbReference type="SAM" id="MobiDB-lite"/>
    </source>
</evidence>